<reference evidence="3 4" key="1">
    <citation type="journal article" date="2020" name="Microorganisms">
        <title>Osmotic Adaptation and Compatible Solute Biosynthesis of Phototrophic Bacteria as Revealed from Genome Analyses.</title>
        <authorList>
            <person name="Imhoff J.F."/>
            <person name="Rahn T."/>
            <person name="Kunzel S."/>
            <person name="Keller A."/>
            <person name="Neulinger S.C."/>
        </authorList>
    </citation>
    <scope>NUCLEOTIDE SEQUENCE [LARGE SCALE GENOMIC DNA]</scope>
    <source>
        <strain evidence="3 4">DSM 6210</strain>
    </source>
</reference>
<evidence type="ECO:0000256" key="1">
    <source>
        <dbReference type="SAM" id="Coils"/>
    </source>
</evidence>
<proteinExistence type="predicted"/>
<keyword evidence="2" id="KW-0732">Signal</keyword>
<dbReference type="EMBL" id="NRRV01000011">
    <property type="protein sequence ID" value="MBK1630432.1"/>
    <property type="molecule type" value="Genomic_DNA"/>
</dbReference>
<dbReference type="RefSeq" id="WP_200235265.1">
    <property type="nucleotide sequence ID" value="NZ_NRRV01000011.1"/>
</dbReference>
<accession>A0ABS1CF45</accession>
<name>A0ABS1CF45_9GAMM</name>
<dbReference type="SUPFAM" id="SSF56935">
    <property type="entry name" value="Porins"/>
    <property type="match status" value="1"/>
</dbReference>
<dbReference type="Proteomes" id="UP000748752">
    <property type="component" value="Unassembled WGS sequence"/>
</dbReference>
<keyword evidence="4" id="KW-1185">Reference proteome</keyword>
<evidence type="ECO:0000313" key="3">
    <source>
        <dbReference type="EMBL" id="MBK1630432.1"/>
    </source>
</evidence>
<evidence type="ECO:0000256" key="2">
    <source>
        <dbReference type="SAM" id="SignalP"/>
    </source>
</evidence>
<gene>
    <name evidence="3" type="ORF">CKO31_06665</name>
</gene>
<protein>
    <recommendedName>
        <fullName evidence="5">LbtU family siderophore porin</fullName>
    </recommendedName>
</protein>
<feature type="coiled-coil region" evidence="1">
    <location>
        <begin position="23"/>
        <end position="71"/>
    </location>
</feature>
<organism evidence="3 4">
    <name type="scientific">Thiohalocapsa halophila</name>
    <dbReference type="NCBI Taxonomy" id="69359"/>
    <lineage>
        <taxon>Bacteria</taxon>
        <taxon>Pseudomonadati</taxon>
        <taxon>Pseudomonadota</taxon>
        <taxon>Gammaproteobacteria</taxon>
        <taxon>Chromatiales</taxon>
        <taxon>Chromatiaceae</taxon>
        <taxon>Thiohalocapsa</taxon>
    </lineage>
</organism>
<evidence type="ECO:0000313" key="4">
    <source>
        <dbReference type="Proteomes" id="UP000748752"/>
    </source>
</evidence>
<keyword evidence="1" id="KW-0175">Coiled coil</keyword>
<sequence>MQIHSVAGAVALVLAGAAPAVQAQSLDQRVEALERENQRMREQLAAQDERIQGAPERVKELEEELADKQRTGGGWFENIEIAGLVEVEAGYFEPFDAPSESDLVLATFELGILSQIGNWVEVGGSLLYEEDDTDLEVDTAYITVYNPDVAPVFFTGGQIYVPFGVYDTNLVSDPLTLEIGETRETAALLGFEYAGVGGSVYGFNGDHKLNGDNRIGSWGANLSYAWEQDDVAVAASAGWINNLGDSDSLQDTLADNRDATLTELIEGEDPRADSFSTDPTDRTAGWTANLGVAVGPVSFVGEYLSATDSFDPDSLSYKGAGAEPSAWNLELGYGFTVFGKETVAAVAYQGTDEAVGLELPKESWLIGWSIGIFDNTALSFEYRNDSDYSESEGGTGDDGNSFVAQLAVEF</sequence>
<comment type="caution">
    <text evidence="3">The sequence shown here is derived from an EMBL/GenBank/DDBJ whole genome shotgun (WGS) entry which is preliminary data.</text>
</comment>
<evidence type="ECO:0008006" key="5">
    <source>
        <dbReference type="Google" id="ProtNLM"/>
    </source>
</evidence>
<feature type="signal peptide" evidence="2">
    <location>
        <begin position="1"/>
        <end position="23"/>
    </location>
</feature>
<feature type="chain" id="PRO_5046581534" description="LbtU family siderophore porin" evidence="2">
    <location>
        <begin position="24"/>
        <end position="410"/>
    </location>
</feature>
<dbReference type="NCBIfam" id="NF033652">
    <property type="entry name" value="LbtU_sider_porin"/>
    <property type="match status" value="1"/>
</dbReference>